<dbReference type="InterPro" id="IPR051454">
    <property type="entry name" value="RNA/ubiquinone_mod_enzymes"/>
</dbReference>
<reference evidence="2 3" key="1">
    <citation type="submission" date="2018-03" db="EMBL/GenBank/DDBJ databases">
        <title>Massilia armeniaca sp. nov., isolated from desert soil.</title>
        <authorList>
            <person name="Huang H."/>
            <person name="Ren M."/>
        </authorList>
    </citation>
    <scope>NUCLEOTIDE SEQUENCE [LARGE SCALE GENOMIC DNA]</scope>
    <source>
        <strain evidence="2 3">ZMN-3</strain>
    </source>
</reference>
<evidence type="ECO:0000259" key="1">
    <source>
        <dbReference type="Pfam" id="PF12392"/>
    </source>
</evidence>
<proteinExistence type="predicted"/>
<dbReference type="InterPro" id="IPR001539">
    <property type="entry name" value="Peptidase_U32"/>
</dbReference>
<dbReference type="Proteomes" id="UP000240505">
    <property type="component" value="Chromosome"/>
</dbReference>
<dbReference type="Pfam" id="PF12392">
    <property type="entry name" value="DUF3656"/>
    <property type="match status" value="1"/>
</dbReference>
<dbReference type="GO" id="GO:0008233">
    <property type="term" value="F:peptidase activity"/>
    <property type="evidence" value="ECO:0007669"/>
    <property type="project" value="UniProtKB-KW"/>
</dbReference>
<accession>A0A2R4CBH8</accession>
<dbReference type="OrthoDB" id="9807498at2"/>
<keyword evidence="2" id="KW-0645">Protease</keyword>
<gene>
    <name evidence="2" type="ORF">C9I28_15185</name>
</gene>
<protein>
    <submittedName>
        <fullName evidence="2">Collagenase-like protease</fullName>
    </submittedName>
</protein>
<feature type="domain" description="Peptidase U32 collagenase" evidence="1">
    <location>
        <begin position="399"/>
        <end position="513"/>
    </location>
</feature>
<dbReference type="Pfam" id="PF01136">
    <property type="entry name" value="Peptidase_U32"/>
    <property type="match status" value="1"/>
</dbReference>
<dbReference type="RefSeq" id="WP_107142207.1">
    <property type="nucleotide sequence ID" value="NZ_CP028324.1"/>
</dbReference>
<organism evidence="2 3">
    <name type="scientific">Pseudoduganella armeniaca</name>
    <dbReference type="NCBI Taxonomy" id="2072590"/>
    <lineage>
        <taxon>Bacteria</taxon>
        <taxon>Pseudomonadati</taxon>
        <taxon>Pseudomonadota</taxon>
        <taxon>Betaproteobacteria</taxon>
        <taxon>Burkholderiales</taxon>
        <taxon>Oxalobacteraceae</taxon>
        <taxon>Telluria group</taxon>
        <taxon>Pseudoduganella</taxon>
    </lineage>
</organism>
<dbReference type="GO" id="GO:0006508">
    <property type="term" value="P:proteolysis"/>
    <property type="evidence" value="ECO:0007669"/>
    <property type="project" value="UniProtKB-KW"/>
</dbReference>
<dbReference type="EMBL" id="CP028324">
    <property type="protein sequence ID" value="AVR96858.1"/>
    <property type="molecule type" value="Genomic_DNA"/>
</dbReference>
<sequence length="660" mass="72863">MSLLDHQLELLSPAKTAEIGREAILHGADAVYIGGPAFGARHNASNPLEDIASLVQFAHGYRARIFVTMNTIMHDAELDLARQQIWQLYEAGVDALIIQDMGLLELDLPPIQLHASTQCDIRTVEKAKFLGDVGFSQLVLARELTIEQIRKIRAEVDTPLEYFIHGALCVAFSGQCYISHADTGRSANRGDCSQACRLPYTLSDGQGRVVAYDKHLLSMKDNDQSRNLEALVDAGIRSFKIEGRYKDMGYVKNITAHYRLLLDEILERRAGGPAAFERASSGRTQVLFTPDVDKNFNRGHTDYFATGRQDDIGAFDSPKYLGVQVGTVSKVGTDHFDLLTQAPLANGDGLNYMNKRTTVGIQANTVQKLGESDEGQRWRVYPNEVIATLPGLKPGTEISRNRDHQWEATLNKKSSERKVGLHLTLAEIHGGLRLALRDEDGIETTLDAQLALQPAQQAAQAEAGLRASLSKLGNTMFVADSVTLQLSQPWFVPAAAINALRRDAVAAHEAARLAAWQRPERKAAVVPPAVYPDTQLSYLANVYNEKARAFYHKHGVQLIDAAYEAHQEPGEVSLMITKHCLRFSFNLCPKQAKGVQGVQGQVRAEPMTLVSGDEKYTLRFDCKPCEMHVVGAMKPNILRSAPPSAVPYSPLTFHRQRPRA</sequence>
<dbReference type="PROSITE" id="PS01276">
    <property type="entry name" value="PEPTIDASE_U32"/>
    <property type="match status" value="1"/>
</dbReference>
<dbReference type="PANTHER" id="PTHR30217">
    <property type="entry name" value="PEPTIDASE U32 FAMILY"/>
    <property type="match status" value="1"/>
</dbReference>
<name>A0A2R4CBH8_9BURK</name>
<dbReference type="AlphaFoldDB" id="A0A2R4CBH8"/>
<evidence type="ECO:0000313" key="3">
    <source>
        <dbReference type="Proteomes" id="UP000240505"/>
    </source>
</evidence>
<keyword evidence="2" id="KW-0378">Hydrolase</keyword>
<evidence type="ECO:0000313" key="2">
    <source>
        <dbReference type="EMBL" id="AVR96858.1"/>
    </source>
</evidence>
<dbReference type="KEGG" id="masz:C9I28_15185"/>
<dbReference type="PANTHER" id="PTHR30217:SF10">
    <property type="entry name" value="23S RRNA 5-HYDROXYCYTIDINE C2501 SYNTHASE"/>
    <property type="match status" value="1"/>
</dbReference>
<dbReference type="InterPro" id="IPR020988">
    <property type="entry name" value="Pept_U32_collagenase"/>
</dbReference>
<keyword evidence="3" id="KW-1185">Reference proteome</keyword>